<evidence type="ECO:0000313" key="2">
    <source>
        <dbReference type="Proteomes" id="UP001500034"/>
    </source>
</evidence>
<accession>A0ABP7SYC1</accession>
<dbReference type="Proteomes" id="UP001500034">
    <property type="component" value="Unassembled WGS sequence"/>
</dbReference>
<name>A0ABP7SYC1_9ACTN</name>
<reference evidence="2" key="1">
    <citation type="journal article" date="2019" name="Int. J. Syst. Evol. Microbiol.">
        <title>The Global Catalogue of Microorganisms (GCM) 10K type strain sequencing project: providing services to taxonomists for standard genome sequencing and annotation.</title>
        <authorList>
            <consortium name="The Broad Institute Genomics Platform"/>
            <consortium name="The Broad Institute Genome Sequencing Center for Infectious Disease"/>
            <person name="Wu L."/>
            <person name="Ma J."/>
        </authorList>
    </citation>
    <scope>NUCLEOTIDE SEQUENCE [LARGE SCALE GENOMIC DNA]</scope>
    <source>
        <strain evidence="2">JCM 17027</strain>
    </source>
</reference>
<dbReference type="EMBL" id="BAABCQ010000332">
    <property type="protein sequence ID" value="GAA4018163.1"/>
    <property type="molecule type" value="Genomic_DNA"/>
</dbReference>
<organism evidence="1 2">
    <name type="scientific">Streptomyces marokkonensis</name>
    <dbReference type="NCBI Taxonomy" id="324855"/>
    <lineage>
        <taxon>Bacteria</taxon>
        <taxon>Bacillati</taxon>
        <taxon>Actinomycetota</taxon>
        <taxon>Actinomycetes</taxon>
        <taxon>Kitasatosporales</taxon>
        <taxon>Streptomycetaceae</taxon>
        <taxon>Streptomyces</taxon>
    </lineage>
</organism>
<evidence type="ECO:0000313" key="1">
    <source>
        <dbReference type="EMBL" id="GAA4018163.1"/>
    </source>
</evidence>
<comment type="caution">
    <text evidence="1">The sequence shown here is derived from an EMBL/GenBank/DDBJ whole genome shotgun (WGS) entry which is preliminary data.</text>
</comment>
<gene>
    <name evidence="1" type="ORF">GCM10022384_70430</name>
</gene>
<protein>
    <submittedName>
        <fullName evidence="1">Uncharacterized protein</fullName>
    </submittedName>
</protein>
<keyword evidence="2" id="KW-1185">Reference proteome</keyword>
<proteinExistence type="predicted"/>
<sequence length="104" mass="10955">MSAGGTARTPDPRLADLARTSRNFGFLHDHLPLLVAYGAAAEAHVLTDPNTSLLKSRQFGEALVSRPVEEPAHDLAVITGDEATLRRLGAGSPSENPLNGGERS</sequence>